<evidence type="ECO:0000313" key="2">
    <source>
        <dbReference type="Proteomes" id="UP000623440"/>
    </source>
</evidence>
<dbReference type="EMBL" id="JACJSI010000560">
    <property type="protein sequence ID" value="MBD2536812.1"/>
    <property type="molecule type" value="Genomic_DNA"/>
</dbReference>
<organism evidence="1 2">
    <name type="scientific">Nostoc flagelliforme FACHB-838</name>
    <dbReference type="NCBI Taxonomy" id="2692904"/>
    <lineage>
        <taxon>Bacteria</taxon>
        <taxon>Bacillati</taxon>
        <taxon>Cyanobacteriota</taxon>
        <taxon>Cyanophyceae</taxon>
        <taxon>Nostocales</taxon>
        <taxon>Nostocaceae</taxon>
        <taxon>Nostoc</taxon>
    </lineage>
</organism>
<gene>
    <name evidence="1" type="ORF">H6G97_49310</name>
</gene>
<keyword evidence="2" id="KW-1185">Reference proteome</keyword>
<protein>
    <recommendedName>
        <fullName evidence="3">ApeA N-terminal domain-containing protein</fullName>
    </recommendedName>
</protein>
<sequence>MRISLILLVGYSSNGEKIWEQWRDDQITSPWQRFDSWFTDLIDLQSVNEFFSGFLIKWRSTTWNDSIRLAVHWYLASNAQAGAVQGSIILMQAAFELLAGTLLVEDKKIITQRDFDNTTKYHAAKKLECLLSECEISLNVPGTLTHLLQAAKDLHWSNGAKALTETRNALIHANPKKRKRLLNRSFYEKMDIVNLGLWYLELILLRIFGYKGKYLSRVARKEFKDQNIETVPWVEK</sequence>
<dbReference type="Proteomes" id="UP000623440">
    <property type="component" value="Unassembled WGS sequence"/>
</dbReference>
<accession>A0ABR8E4Y5</accession>
<reference evidence="1 2" key="1">
    <citation type="journal article" date="2020" name="ISME J.">
        <title>Comparative genomics reveals insights into cyanobacterial evolution and habitat adaptation.</title>
        <authorList>
            <person name="Chen M.Y."/>
            <person name="Teng W.K."/>
            <person name="Zhao L."/>
            <person name="Hu C.X."/>
            <person name="Zhou Y.K."/>
            <person name="Han B.P."/>
            <person name="Song L.R."/>
            <person name="Shu W.S."/>
        </authorList>
    </citation>
    <scope>NUCLEOTIDE SEQUENCE [LARGE SCALE GENOMIC DNA]</scope>
    <source>
        <strain evidence="1 2">FACHB-838</strain>
    </source>
</reference>
<evidence type="ECO:0008006" key="3">
    <source>
        <dbReference type="Google" id="ProtNLM"/>
    </source>
</evidence>
<comment type="caution">
    <text evidence="1">The sequence shown here is derived from an EMBL/GenBank/DDBJ whole genome shotgun (WGS) entry which is preliminary data.</text>
</comment>
<dbReference type="RefSeq" id="WP_190947467.1">
    <property type="nucleotide sequence ID" value="NZ_JACJSI010000560.1"/>
</dbReference>
<name>A0ABR8E4Y5_9NOSO</name>
<proteinExistence type="predicted"/>
<evidence type="ECO:0000313" key="1">
    <source>
        <dbReference type="EMBL" id="MBD2536812.1"/>
    </source>
</evidence>